<evidence type="ECO:0000313" key="2">
    <source>
        <dbReference type="EMBL" id="KKD35337.1"/>
    </source>
</evidence>
<comment type="caution">
    <text evidence="2">The sequence shown here is derived from an EMBL/GenBank/DDBJ whole genome shotgun (WGS) entry which is preliminary data.</text>
</comment>
<feature type="compositionally biased region" description="Polar residues" evidence="1">
    <location>
        <begin position="21"/>
        <end position="37"/>
    </location>
</feature>
<evidence type="ECO:0000256" key="1">
    <source>
        <dbReference type="SAM" id="MobiDB-lite"/>
    </source>
</evidence>
<name>A0A0F5Y9L7_9CYAN</name>
<evidence type="ECO:0000313" key="3">
    <source>
        <dbReference type="Proteomes" id="UP000033607"/>
    </source>
</evidence>
<protein>
    <submittedName>
        <fullName evidence="2">Uncharacterized protein</fullName>
    </submittedName>
</protein>
<feature type="region of interest" description="Disordered" evidence="1">
    <location>
        <begin position="67"/>
        <end position="89"/>
    </location>
</feature>
<gene>
    <name evidence="2" type="ORF">WN50_25890</name>
</gene>
<feature type="region of interest" description="Disordered" evidence="1">
    <location>
        <begin position="1"/>
        <end position="37"/>
    </location>
</feature>
<accession>A0A0F5Y9L7</accession>
<reference evidence="2 3" key="1">
    <citation type="submission" date="2015-06" db="EMBL/GenBank/DDBJ databases">
        <title>Draft genome assembly of filamentous brackish cyanobacterium Limnoraphis robusta strain CS-951.</title>
        <authorList>
            <person name="Willis A."/>
            <person name="Parks M."/>
            <person name="Burford M.A."/>
        </authorList>
    </citation>
    <scope>NUCLEOTIDE SEQUENCE [LARGE SCALE GENOMIC DNA]</scope>
    <source>
        <strain evidence="2 3">CS-951</strain>
    </source>
</reference>
<dbReference type="EMBL" id="LATL02000262">
    <property type="protein sequence ID" value="KKD35337.1"/>
    <property type="molecule type" value="Genomic_DNA"/>
</dbReference>
<dbReference type="Proteomes" id="UP000033607">
    <property type="component" value="Unassembled WGS sequence"/>
</dbReference>
<sequence>MIPPASPPPLLRGEGGDLNSPHHQGINSPPNNSSRFKPTQILIVSYQGINSPANNSSRFKPTQRLIVSPQHQGINSLANNRSRFKPTQR</sequence>
<dbReference type="AlphaFoldDB" id="A0A0F5Y9L7"/>
<feature type="compositionally biased region" description="Polar residues" evidence="1">
    <location>
        <begin position="69"/>
        <end position="81"/>
    </location>
</feature>
<organism evidence="2 3">
    <name type="scientific">Limnoraphis robusta CS-951</name>
    <dbReference type="NCBI Taxonomy" id="1637645"/>
    <lineage>
        <taxon>Bacteria</taxon>
        <taxon>Bacillati</taxon>
        <taxon>Cyanobacteriota</taxon>
        <taxon>Cyanophyceae</taxon>
        <taxon>Oscillatoriophycideae</taxon>
        <taxon>Oscillatoriales</taxon>
        <taxon>Sirenicapillariaceae</taxon>
        <taxon>Limnoraphis</taxon>
    </lineage>
</organism>
<proteinExistence type="predicted"/>
<feature type="compositionally biased region" description="Pro residues" evidence="1">
    <location>
        <begin position="1"/>
        <end position="10"/>
    </location>
</feature>